<dbReference type="AlphaFoldDB" id="A0A098VQQ3"/>
<dbReference type="GO" id="GO:0006289">
    <property type="term" value="P:nucleotide-excision repair"/>
    <property type="evidence" value="ECO:0007669"/>
    <property type="project" value="TreeGrafter"/>
</dbReference>
<organism evidence="6 7">
    <name type="scientific">Mitosporidium daphniae</name>
    <dbReference type="NCBI Taxonomy" id="1485682"/>
    <lineage>
        <taxon>Eukaryota</taxon>
        <taxon>Fungi</taxon>
        <taxon>Fungi incertae sedis</taxon>
        <taxon>Microsporidia</taxon>
        <taxon>Mitosporidium</taxon>
    </lineage>
</organism>
<protein>
    <submittedName>
        <fullName evidence="6">Uncharacterized protein</fullName>
    </submittedName>
</protein>
<dbReference type="RefSeq" id="XP_013237717.1">
    <property type="nucleotide sequence ID" value="XM_013382263.1"/>
</dbReference>
<dbReference type="OrthoDB" id="2099276at2759"/>
<keyword evidence="7" id="KW-1185">Reference proteome</keyword>
<dbReference type="EMBL" id="JMKJ01000333">
    <property type="protein sequence ID" value="KGG51290.1"/>
    <property type="molecule type" value="Genomic_DNA"/>
</dbReference>
<evidence type="ECO:0000256" key="4">
    <source>
        <dbReference type="ARBA" id="ARBA00023239"/>
    </source>
</evidence>
<evidence type="ECO:0000256" key="5">
    <source>
        <dbReference type="ARBA" id="ARBA00023295"/>
    </source>
</evidence>
<evidence type="ECO:0000256" key="2">
    <source>
        <dbReference type="ARBA" id="ARBA00022801"/>
    </source>
</evidence>
<dbReference type="SUPFAM" id="SSF48150">
    <property type="entry name" value="DNA-glycosylase"/>
    <property type="match status" value="1"/>
</dbReference>
<dbReference type="InterPro" id="IPR023170">
    <property type="entry name" value="HhH_base_excis_C"/>
</dbReference>
<sequence length="233" mass="26402">MSISWENAWATILSYRADHPAPVDQMGCNSCALSTDSPNPEDFSPISILASFDINDEHSTQSLESLLKPISFFKTKARYVFFTFLRNLLKISAILVDKYNADVPDCLDDDAWHICRYPHPSDFEPVEMGLHKIARRDAKGKNGRLNLPALKKLEDLIPHETWPKVNATLVGFGQTVCSAIKPKCTDSRSASRSGKNTVLRHPGLVCALFEERRRDIYYTNDPVKYSRNLQKKE</sequence>
<dbReference type="InterPro" id="IPR011257">
    <property type="entry name" value="DNA_glycosylase"/>
</dbReference>
<evidence type="ECO:0000313" key="6">
    <source>
        <dbReference type="EMBL" id="KGG51290.1"/>
    </source>
</evidence>
<keyword evidence="3" id="KW-0234">DNA repair</keyword>
<keyword evidence="1" id="KW-0227">DNA damage</keyword>
<dbReference type="PANTHER" id="PTHR43286:SF1">
    <property type="entry name" value="ENDONUCLEASE III-LIKE PROTEIN 1"/>
    <property type="match status" value="1"/>
</dbReference>
<dbReference type="Proteomes" id="UP000029725">
    <property type="component" value="Unassembled WGS sequence"/>
</dbReference>
<gene>
    <name evidence="6" type="ORF">DI09_3p520</name>
</gene>
<keyword evidence="5" id="KW-0326">Glycosidase</keyword>
<dbReference type="GO" id="GO:0000703">
    <property type="term" value="F:oxidized pyrimidine nucleobase lesion DNA N-glycosylase activity"/>
    <property type="evidence" value="ECO:0007669"/>
    <property type="project" value="TreeGrafter"/>
</dbReference>
<evidence type="ECO:0000256" key="1">
    <source>
        <dbReference type="ARBA" id="ARBA00022763"/>
    </source>
</evidence>
<dbReference type="PANTHER" id="PTHR43286">
    <property type="entry name" value="ENDONUCLEASE III-LIKE PROTEIN 1"/>
    <property type="match status" value="1"/>
</dbReference>
<dbReference type="HOGENOM" id="CLU_1190160_0_0_1"/>
<dbReference type="GeneID" id="25259853"/>
<name>A0A098VQQ3_9MICR</name>
<dbReference type="GO" id="GO:0003906">
    <property type="term" value="F:DNA-(apurinic or apyrimidinic site) endonuclease activity"/>
    <property type="evidence" value="ECO:0007669"/>
    <property type="project" value="TreeGrafter"/>
</dbReference>
<evidence type="ECO:0000256" key="3">
    <source>
        <dbReference type="ARBA" id="ARBA00023204"/>
    </source>
</evidence>
<keyword evidence="4" id="KW-0456">Lyase</keyword>
<dbReference type="GO" id="GO:0006285">
    <property type="term" value="P:base-excision repair, AP site formation"/>
    <property type="evidence" value="ECO:0007669"/>
    <property type="project" value="TreeGrafter"/>
</dbReference>
<evidence type="ECO:0000313" key="7">
    <source>
        <dbReference type="Proteomes" id="UP000029725"/>
    </source>
</evidence>
<dbReference type="VEuPathDB" id="MicrosporidiaDB:DI09_3p520"/>
<comment type="caution">
    <text evidence="6">The sequence shown here is derived from an EMBL/GenBank/DDBJ whole genome shotgun (WGS) entry which is preliminary data.</text>
</comment>
<dbReference type="GO" id="GO:0005634">
    <property type="term" value="C:nucleus"/>
    <property type="evidence" value="ECO:0007669"/>
    <property type="project" value="TreeGrafter"/>
</dbReference>
<accession>A0A098VQQ3</accession>
<dbReference type="Gene3D" id="1.10.1670.10">
    <property type="entry name" value="Helix-hairpin-Helix base-excision DNA repair enzymes (C-terminal)"/>
    <property type="match status" value="1"/>
</dbReference>
<keyword evidence="2" id="KW-0378">Hydrolase</keyword>
<reference evidence="6 7" key="1">
    <citation type="submission" date="2014-04" db="EMBL/GenBank/DDBJ databases">
        <title>A new species of microsporidia sheds light on the evolution of extreme parasitism.</title>
        <authorList>
            <person name="Haag K.L."/>
            <person name="James T.Y."/>
            <person name="Larsson R."/>
            <person name="Schaer T.M."/>
            <person name="Refardt D."/>
            <person name="Pombert J.-F."/>
            <person name="Ebert D."/>
        </authorList>
    </citation>
    <scope>NUCLEOTIDE SEQUENCE [LARGE SCALE GENOMIC DNA]</scope>
    <source>
        <strain evidence="6 7">UGP3</strain>
        <tissue evidence="6">Spores</tissue>
    </source>
</reference>
<proteinExistence type="predicted"/>
<dbReference type="GO" id="GO:0016829">
    <property type="term" value="F:lyase activity"/>
    <property type="evidence" value="ECO:0007669"/>
    <property type="project" value="UniProtKB-KW"/>
</dbReference>